<dbReference type="OrthoDB" id="343092at2759"/>
<dbReference type="PANTHER" id="PTHR21077:SF5">
    <property type="entry name" value="CROSSOVER JUNCTION ENDONUCLEASE MMS4"/>
    <property type="match status" value="1"/>
</dbReference>
<evidence type="ECO:0000256" key="4">
    <source>
        <dbReference type="ARBA" id="ARBA00022722"/>
    </source>
</evidence>
<dbReference type="GO" id="GO:0008821">
    <property type="term" value="F:crossover junction DNA endonuclease activity"/>
    <property type="evidence" value="ECO:0007669"/>
    <property type="project" value="TreeGrafter"/>
</dbReference>
<evidence type="ECO:0000256" key="9">
    <source>
        <dbReference type="ARBA" id="ARBA00022842"/>
    </source>
</evidence>
<evidence type="ECO:0000313" key="16">
    <source>
        <dbReference type="EMBL" id="RKO93094.1"/>
    </source>
</evidence>
<keyword evidence="12" id="KW-0539">Nucleus</keyword>
<feature type="region of interest" description="Disordered" evidence="14">
    <location>
        <begin position="280"/>
        <end position="386"/>
    </location>
</feature>
<dbReference type="AlphaFoldDB" id="A0A4P9WJY3"/>
<feature type="region of interest" description="Disordered" evidence="14">
    <location>
        <begin position="235"/>
        <end position="264"/>
    </location>
</feature>
<accession>A0A4P9WJY3</accession>
<reference evidence="17" key="1">
    <citation type="journal article" date="2018" name="Nat. Microbiol.">
        <title>Leveraging single-cell genomics to expand the fungal tree of life.</title>
        <authorList>
            <person name="Ahrendt S.R."/>
            <person name="Quandt C.A."/>
            <person name="Ciobanu D."/>
            <person name="Clum A."/>
            <person name="Salamov A."/>
            <person name="Andreopoulos B."/>
            <person name="Cheng J.F."/>
            <person name="Woyke T."/>
            <person name="Pelin A."/>
            <person name="Henrissat B."/>
            <person name="Reynolds N.K."/>
            <person name="Benny G.L."/>
            <person name="Smith M.E."/>
            <person name="James T.Y."/>
            <person name="Grigoriev I.V."/>
        </authorList>
    </citation>
    <scope>NUCLEOTIDE SEQUENCE [LARGE SCALE GENOMIC DNA]</scope>
</reference>
<feature type="compositionally biased region" description="Basic and acidic residues" evidence="14">
    <location>
        <begin position="332"/>
        <end position="369"/>
    </location>
</feature>
<keyword evidence="9" id="KW-0460">Magnesium</keyword>
<evidence type="ECO:0000256" key="3">
    <source>
        <dbReference type="ARBA" id="ARBA00005313"/>
    </source>
</evidence>
<keyword evidence="5" id="KW-0479">Metal-binding</keyword>
<comment type="cofactor">
    <cofactor evidence="1">
        <name>Mg(2+)</name>
        <dbReference type="ChEBI" id="CHEBI:18420"/>
    </cofactor>
</comment>
<dbReference type="EMBL" id="KZ994376">
    <property type="protein sequence ID" value="RKO93094.1"/>
    <property type="molecule type" value="Genomic_DNA"/>
</dbReference>
<dbReference type="CDD" id="cd14376">
    <property type="entry name" value="CUE_AUP1_AMFR_like"/>
    <property type="match status" value="1"/>
</dbReference>
<feature type="compositionally biased region" description="Low complexity" evidence="14">
    <location>
        <begin position="298"/>
        <end position="309"/>
    </location>
</feature>
<keyword evidence="10" id="KW-0233">DNA recombination</keyword>
<evidence type="ECO:0000256" key="10">
    <source>
        <dbReference type="ARBA" id="ARBA00023172"/>
    </source>
</evidence>
<dbReference type="GO" id="GO:0006302">
    <property type="term" value="P:double-strand break repair"/>
    <property type="evidence" value="ECO:0007669"/>
    <property type="project" value="TreeGrafter"/>
</dbReference>
<evidence type="ECO:0000256" key="2">
    <source>
        <dbReference type="ARBA" id="ARBA00004123"/>
    </source>
</evidence>
<evidence type="ECO:0000256" key="13">
    <source>
        <dbReference type="ARBA" id="ARBA00023254"/>
    </source>
</evidence>
<evidence type="ECO:0000256" key="6">
    <source>
        <dbReference type="ARBA" id="ARBA00022759"/>
    </source>
</evidence>
<keyword evidence="17" id="KW-1185">Reference proteome</keyword>
<dbReference type="Pfam" id="PF02732">
    <property type="entry name" value="ERCC4"/>
    <property type="match status" value="1"/>
</dbReference>
<sequence length="690" mass="75749">MADLAQPCLDRWAQEVLLICSHVSLDDVLLDLGKTRNPEETVNRIFDGRFLEGTARDPSYQVVQDMGADSSPPATFEDILSTTALQQASQATTRYYEFKNAAKVVKARRGTHLLLNNGPPLLLDNGTPLLLDEIATAGKGKASYVYFRRGSHSPWRQPSPSSQTTEIRDNDDVIDLSRDSPVRPVAPPPLSSQLSASSTVSCAPRARASSRPVLSLNLDSDDNLSLDAVLAGVGFSSAPSTGRGIGDSSRAPRASSHVTAPSAGTDDFSIAAINARIEGSRRSNASGVEPEIRTEPPAASDTAQTASASGRALDDDDDMNDVAPSRGRKRRKTDEEKAAEKLEKERQTEQKRLEKERAKMEKEREKMENKSAQARGKKAKEAEKLEKQARRTANVIRDKNICVKEMVIEIDRSFAENDKRKIASALEEAGATVDIKRLPGPLTLRWRRRVDRKWNPESEAWDPIPVDQQRIEDEGWILVFLAGVELARIAAAPGGIARHCAQAQSAAPGDRIIYFIEGLDEYYKEQRKGLAMSFKRAANPDAPLNAQQRRTEAARAEIATLPNKEKIEDQLVGLSIDGEHRIMVHHSGGADESIDWIKSFTMQIGMNQELSRRNESAFSLSFGDDIKSGTNHADTWEKMLSLVNGITPAKARTITARYPTLHSLRKAYDACPNSKLAKELLADIPASSAS</sequence>
<feature type="domain" description="ERCC4" evidence="15">
    <location>
        <begin position="417"/>
        <end position="600"/>
    </location>
</feature>
<keyword evidence="11" id="KW-0234">DNA repair</keyword>
<feature type="compositionally biased region" description="Basic and acidic residues" evidence="14">
    <location>
        <begin position="166"/>
        <end position="181"/>
    </location>
</feature>
<dbReference type="GO" id="GO:0031573">
    <property type="term" value="P:mitotic intra-S DNA damage checkpoint signaling"/>
    <property type="evidence" value="ECO:0007669"/>
    <property type="project" value="TreeGrafter"/>
</dbReference>
<dbReference type="InterPro" id="IPR006166">
    <property type="entry name" value="ERCC4_domain"/>
</dbReference>
<comment type="subcellular location">
    <subcellularLocation>
        <location evidence="2">Nucleus</location>
    </subcellularLocation>
</comment>
<evidence type="ECO:0000256" key="1">
    <source>
        <dbReference type="ARBA" id="ARBA00001946"/>
    </source>
</evidence>
<dbReference type="InterPro" id="IPR033310">
    <property type="entry name" value="Mms4/EME1/EME2"/>
</dbReference>
<evidence type="ECO:0000256" key="7">
    <source>
        <dbReference type="ARBA" id="ARBA00022763"/>
    </source>
</evidence>
<dbReference type="PANTHER" id="PTHR21077">
    <property type="entry name" value="EME1 PROTEIN"/>
    <property type="match status" value="1"/>
</dbReference>
<dbReference type="Gene3D" id="3.40.50.10130">
    <property type="match status" value="1"/>
</dbReference>
<dbReference type="Gene3D" id="1.10.8.10">
    <property type="entry name" value="DNA helicase RuvA subunit, C-terminal domain"/>
    <property type="match status" value="1"/>
</dbReference>
<evidence type="ECO:0000313" key="17">
    <source>
        <dbReference type="Proteomes" id="UP000269721"/>
    </source>
</evidence>
<organism evidence="16 17">
    <name type="scientific">Blyttiomyces helicus</name>
    <dbReference type="NCBI Taxonomy" id="388810"/>
    <lineage>
        <taxon>Eukaryota</taxon>
        <taxon>Fungi</taxon>
        <taxon>Fungi incertae sedis</taxon>
        <taxon>Chytridiomycota</taxon>
        <taxon>Chytridiomycota incertae sedis</taxon>
        <taxon>Chytridiomycetes</taxon>
        <taxon>Chytridiomycetes incertae sedis</taxon>
        <taxon>Blyttiomyces</taxon>
    </lineage>
</organism>
<dbReference type="Proteomes" id="UP000269721">
    <property type="component" value="Unassembled WGS sequence"/>
</dbReference>
<name>A0A4P9WJY3_9FUNG</name>
<evidence type="ECO:0000256" key="14">
    <source>
        <dbReference type="SAM" id="MobiDB-lite"/>
    </source>
</evidence>
<feature type="compositionally biased region" description="Polar residues" evidence="14">
    <location>
        <begin position="154"/>
        <end position="165"/>
    </location>
</feature>
<proteinExistence type="inferred from homology"/>
<evidence type="ECO:0000256" key="11">
    <source>
        <dbReference type="ARBA" id="ARBA00023204"/>
    </source>
</evidence>
<dbReference type="GO" id="GO:0003677">
    <property type="term" value="F:DNA binding"/>
    <property type="evidence" value="ECO:0007669"/>
    <property type="project" value="InterPro"/>
</dbReference>
<keyword evidence="6" id="KW-0255">Endonuclease</keyword>
<protein>
    <recommendedName>
        <fullName evidence="15">ERCC4 domain-containing protein</fullName>
    </recommendedName>
</protein>
<evidence type="ECO:0000259" key="15">
    <source>
        <dbReference type="Pfam" id="PF02732"/>
    </source>
</evidence>
<keyword evidence="13" id="KW-0469">Meiosis</keyword>
<dbReference type="GO" id="GO:0000712">
    <property type="term" value="P:resolution of meiotic recombination intermediates"/>
    <property type="evidence" value="ECO:0007669"/>
    <property type="project" value="TreeGrafter"/>
</dbReference>
<keyword evidence="8" id="KW-0378">Hydrolase</keyword>
<keyword evidence="4" id="KW-0540">Nuclease</keyword>
<dbReference type="GO" id="GO:0048476">
    <property type="term" value="C:Holliday junction resolvase complex"/>
    <property type="evidence" value="ECO:0007669"/>
    <property type="project" value="InterPro"/>
</dbReference>
<evidence type="ECO:0000256" key="5">
    <source>
        <dbReference type="ARBA" id="ARBA00022723"/>
    </source>
</evidence>
<dbReference type="GO" id="GO:0046872">
    <property type="term" value="F:metal ion binding"/>
    <property type="evidence" value="ECO:0007669"/>
    <property type="project" value="UniProtKB-KW"/>
</dbReference>
<keyword evidence="7" id="KW-0227">DNA damage</keyword>
<feature type="compositionally biased region" description="Low complexity" evidence="14">
    <location>
        <begin position="191"/>
        <end position="201"/>
    </location>
</feature>
<feature type="region of interest" description="Disordered" evidence="14">
    <location>
        <begin position="150"/>
        <end position="206"/>
    </location>
</feature>
<gene>
    <name evidence="16" type="ORF">BDK51DRAFT_29782</name>
</gene>
<dbReference type="Pfam" id="PF21292">
    <property type="entry name" value="EME1-MUS81_C"/>
    <property type="match status" value="1"/>
</dbReference>
<evidence type="ECO:0000256" key="12">
    <source>
        <dbReference type="ARBA" id="ARBA00023242"/>
    </source>
</evidence>
<comment type="similarity">
    <text evidence="3">Belongs to the EME1/MMS4 family.</text>
</comment>
<dbReference type="GO" id="GO:0005634">
    <property type="term" value="C:nucleus"/>
    <property type="evidence" value="ECO:0007669"/>
    <property type="project" value="UniProtKB-SubCell"/>
</dbReference>
<dbReference type="InterPro" id="IPR042530">
    <property type="entry name" value="EME1/EME2_C"/>
</dbReference>
<dbReference type="Gene3D" id="1.10.150.670">
    <property type="entry name" value="Crossover junction endonuclease EME1, DNA-binding domain"/>
    <property type="match status" value="1"/>
</dbReference>
<evidence type="ECO:0000256" key="8">
    <source>
        <dbReference type="ARBA" id="ARBA00022801"/>
    </source>
</evidence>
<dbReference type="GO" id="GO:0031297">
    <property type="term" value="P:replication fork processing"/>
    <property type="evidence" value="ECO:0007669"/>
    <property type="project" value="TreeGrafter"/>
</dbReference>